<dbReference type="RefSeq" id="WP_281816852.1">
    <property type="nucleotide sequence ID" value="NZ_BRLB01000010.1"/>
</dbReference>
<dbReference type="AlphaFoldDB" id="A0A9W5YAU7"/>
<evidence type="ECO:0000313" key="2">
    <source>
        <dbReference type="EMBL" id="GKX30562.1"/>
    </source>
</evidence>
<name>A0A9W5YAU7_9FIRM</name>
<keyword evidence="1" id="KW-0812">Transmembrane</keyword>
<keyword evidence="1" id="KW-0472">Membrane</keyword>
<sequence>MKKIVNQKEKDKKQDTNTKDKSIIYKRILKIGLGIISLFVLFIGIVLIYLHNSSFTVAFNEMEFNKYFNDKALEKIIRIQENNVVIEIPKDVISTAFNEKIQEIEVEKGYKINEGYINTDEGKAYINTTIHGINIPISMDIDLAVGGRKLTISFNNMMLCDNKMLSLPKQIEQSIMTKLVKNEEILKMNLDDFDIPDIVTINTITMNPENVVLRLNLDKDKTIQLLQDIINNKNEQLFEMYKDQEDIINTKVLELISKPSISNQDIELILKDILVEDEELLRNILIVTDEKKVDEVFDDYSKYITHFDKDNITNEKNKLIIGSIQEDCKKLLSAVNNLSTDKYIVSFNSPYDIDSNQGLTIKELNDINKLNIPENIYNNMNFMFDYTNKEFMVSYKIDDDRYAVIGVENNDVIDYDKYISYQFEEPLPNKVYYDTDIEAIISKYFSAEVFIRYMNTDGKYAYVIASSADNYQYYERFALEKKDTWEIVATNINDLYRFSINHPGFNVKTITDNYVEGKIYKLSDEDKSSILDQLRFKKVISDKEQVDIKYCSYDGKYISLKLTNEEEYVILIKYSYIDKVYKKEEAVNKWKDITELILLQDKNIDDDSENAN</sequence>
<dbReference type="Proteomes" id="UP001144256">
    <property type="component" value="Unassembled WGS sequence"/>
</dbReference>
<reference evidence="2" key="1">
    <citation type="submission" date="2022-06" db="EMBL/GenBank/DDBJ databases">
        <title>Vallitalea longa sp. nov., an anaerobic bacterium isolated from marine sediment.</title>
        <authorList>
            <person name="Hirano S."/>
            <person name="Terahara T."/>
            <person name="Mori K."/>
            <person name="Hamada M."/>
            <person name="Matsumoto R."/>
            <person name="Kobayashi T."/>
        </authorList>
    </citation>
    <scope>NUCLEOTIDE SEQUENCE</scope>
    <source>
        <strain evidence="2">SH18-1</strain>
    </source>
</reference>
<comment type="caution">
    <text evidence="2">The sequence shown here is derived from an EMBL/GenBank/DDBJ whole genome shotgun (WGS) entry which is preliminary data.</text>
</comment>
<keyword evidence="3" id="KW-1185">Reference proteome</keyword>
<accession>A0A9W5YAU7</accession>
<gene>
    <name evidence="2" type="ORF">SH1V18_30420</name>
</gene>
<keyword evidence="1" id="KW-1133">Transmembrane helix</keyword>
<organism evidence="2 3">
    <name type="scientific">Vallitalea longa</name>
    <dbReference type="NCBI Taxonomy" id="2936439"/>
    <lineage>
        <taxon>Bacteria</taxon>
        <taxon>Bacillati</taxon>
        <taxon>Bacillota</taxon>
        <taxon>Clostridia</taxon>
        <taxon>Lachnospirales</taxon>
        <taxon>Vallitaleaceae</taxon>
        <taxon>Vallitalea</taxon>
    </lineage>
</organism>
<evidence type="ECO:0000313" key="3">
    <source>
        <dbReference type="Proteomes" id="UP001144256"/>
    </source>
</evidence>
<evidence type="ECO:0000256" key="1">
    <source>
        <dbReference type="SAM" id="Phobius"/>
    </source>
</evidence>
<dbReference type="EMBL" id="BRLB01000010">
    <property type="protein sequence ID" value="GKX30562.1"/>
    <property type="molecule type" value="Genomic_DNA"/>
</dbReference>
<protein>
    <submittedName>
        <fullName evidence="2">Uncharacterized protein</fullName>
    </submittedName>
</protein>
<proteinExistence type="predicted"/>
<feature type="transmembrane region" description="Helical" evidence="1">
    <location>
        <begin position="28"/>
        <end position="50"/>
    </location>
</feature>